<evidence type="ECO:0000313" key="7">
    <source>
        <dbReference type="EMBL" id="GAU95490.1"/>
    </source>
</evidence>
<comment type="subcellular location">
    <subcellularLocation>
        <location evidence="1">Membrane</location>
    </subcellularLocation>
</comment>
<dbReference type="AlphaFoldDB" id="A0A1D1V3M1"/>
<dbReference type="Gene3D" id="1.20.1070.10">
    <property type="entry name" value="Rhodopsin 7-helix transmembrane proteins"/>
    <property type="match status" value="1"/>
</dbReference>
<protein>
    <recommendedName>
        <fullName evidence="6">G-protein coupled receptors family 1 profile domain-containing protein</fullName>
    </recommendedName>
</protein>
<dbReference type="Proteomes" id="UP000186922">
    <property type="component" value="Unassembled WGS sequence"/>
</dbReference>
<evidence type="ECO:0000256" key="4">
    <source>
        <dbReference type="ARBA" id="ARBA00023136"/>
    </source>
</evidence>
<evidence type="ECO:0000256" key="2">
    <source>
        <dbReference type="ARBA" id="ARBA00022692"/>
    </source>
</evidence>
<dbReference type="PRINTS" id="PR00237">
    <property type="entry name" value="GPCRRHODOPSN"/>
</dbReference>
<feature type="domain" description="G-protein coupled receptors family 1 profile" evidence="6">
    <location>
        <begin position="56"/>
        <end position="314"/>
    </location>
</feature>
<evidence type="ECO:0000256" key="1">
    <source>
        <dbReference type="ARBA" id="ARBA00004370"/>
    </source>
</evidence>
<dbReference type="SMART" id="SM01381">
    <property type="entry name" value="7TM_GPCR_Srsx"/>
    <property type="match status" value="1"/>
</dbReference>
<feature type="transmembrane region" description="Helical" evidence="5">
    <location>
        <begin position="156"/>
        <end position="178"/>
    </location>
</feature>
<evidence type="ECO:0000256" key="3">
    <source>
        <dbReference type="ARBA" id="ARBA00022989"/>
    </source>
</evidence>
<dbReference type="Pfam" id="PF10324">
    <property type="entry name" value="7TM_GPCR_Srw"/>
    <property type="match status" value="1"/>
</dbReference>
<comment type="caution">
    <text evidence="7">The sequence shown here is derived from an EMBL/GenBank/DDBJ whole genome shotgun (WGS) entry which is preliminary data.</text>
</comment>
<feature type="transmembrane region" description="Helical" evidence="5">
    <location>
        <begin position="208"/>
        <end position="233"/>
    </location>
</feature>
<evidence type="ECO:0000259" key="6">
    <source>
        <dbReference type="PROSITE" id="PS50262"/>
    </source>
</evidence>
<name>A0A1D1V3M1_RAMVA</name>
<feature type="transmembrane region" description="Helical" evidence="5">
    <location>
        <begin position="259"/>
        <end position="285"/>
    </location>
</feature>
<keyword evidence="3 5" id="KW-1133">Transmembrane helix</keyword>
<dbReference type="GO" id="GO:0008528">
    <property type="term" value="F:G protein-coupled peptide receptor activity"/>
    <property type="evidence" value="ECO:0007669"/>
    <property type="project" value="InterPro"/>
</dbReference>
<organism evidence="7 8">
    <name type="scientific">Ramazzottius varieornatus</name>
    <name type="common">Water bear</name>
    <name type="synonym">Tardigrade</name>
    <dbReference type="NCBI Taxonomy" id="947166"/>
    <lineage>
        <taxon>Eukaryota</taxon>
        <taxon>Metazoa</taxon>
        <taxon>Ecdysozoa</taxon>
        <taxon>Tardigrada</taxon>
        <taxon>Eutardigrada</taxon>
        <taxon>Parachela</taxon>
        <taxon>Hypsibioidea</taxon>
        <taxon>Ramazzottiidae</taxon>
        <taxon>Ramazzottius</taxon>
    </lineage>
</organism>
<accession>A0A1D1V3M1</accession>
<dbReference type="PROSITE" id="PS50262">
    <property type="entry name" value="G_PROTEIN_RECEP_F1_2"/>
    <property type="match status" value="1"/>
</dbReference>
<dbReference type="EMBL" id="BDGG01000003">
    <property type="protein sequence ID" value="GAU95490.1"/>
    <property type="molecule type" value="Genomic_DNA"/>
</dbReference>
<dbReference type="CDD" id="cd14978">
    <property type="entry name" value="7tmA_FMRFamide_R-like"/>
    <property type="match status" value="1"/>
</dbReference>
<dbReference type="OrthoDB" id="10011262at2759"/>
<dbReference type="SUPFAM" id="SSF81321">
    <property type="entry name" value="Family A G protein-coupled receptor-like"/>
    <property type="match status" value="1"/>
</dbReference>
<dbReference type="InterPro" id="IPR019427">
    <property type="entry name" value="7TM_GPCR_serpentine_rcpt_Srw"/>
</dbReference>
<gene>
    <name evidence="7" type="primary">RvY_07101</name>
    <name evidence="7" type="synonym">RvY_07101.1</name>
    <name evidence="7" type="ORF">RvY_07101-1</name>
</gene>
<keyword evidence="8" id="KW-1185">Reference proteome</keyword>
<dbReference type="STRING" id="947166.A0A1D1V3M1"/>
<feature type="transmembrane region" description="Helical" evidence="5">
    <location>
        <begin position="40"/>
        <end position="64"/>
    </location>
</feature>
<dbReference type="GO" id="GO:0016020">
    <property type="term" value="C:membrane"/>
    <property type="evidence" value="ECO:0007669"/>
    <property type="project" value="UniProtKB-SubCell"/>
</dbReference>
<reference evidence="7 8" key="1">
    <citation type="journal article" date="2016" name="Nat. Commun.">
        <title>Extremotolerant tardigrade genome and improved radiotolerance of human cultured cells by tardigrade-unique protein.</title>
        <authorList>
            <person name="Hashimoto T."/>
            <person name="Horikawa D.D."/>
            <person name="Saito Y."/>
            <person name="Kuwahara H."/>
            <person name="Kozuka-Hata H."/>
            <person name="Shin-I T."/>
            <person name="Minakuchi Y."/>
            <person name="Ohishi K."/>
            <person name="Motoyama A."/>
            <person name="Aizu T."/>
            <person name="Enomoto A."/>
            <person name="Kondo K."/>
            <person name="Tanaka S."/>
            <person name="Hara Y."/>
            <person name="Koshikawa S."/>
            <person name="Sagara H."/>
            <person name="Miura T."/>
            <person name="Yokobori S."/>
            <person name="Miyagawa K."/>
            <person name="Suzuki Y."/>
            <person name="Kubo T."/>
            <person name="Oyama M."/>
            <person name="Kohara Y."/>
            <person name="Fujiyama A."/>
            <person name="Arakawa K."/>
            <person name="Katayama T."/>
            <person name="Toyoda A."/>
            <person name="Kunieda T."/>
        </authorList>
    </citation>
    <scope>NUCLEOTIDE SEQUENCE [LARGE SCALE GENOMIC DNA]</scope>
    <source>
        <strain evidence="7 8">YOKOZUNA-1</strain>
    </source>
</reference>
<evidence type="ECO:0000313" key="8">
    <source>
        <dbReference type="Proteomes" id="UP000186922"/>
    </source>
</evidence>
<sequence length="388" mass="44055">MDCTILNCSIYLNATTDEVTEAALNDDQYYAEFLKNSRRIIQLILIPIVAVIGIIVNSLTILVFSQKRLRSSTNMYLKALAAFDLVYLCGVLCLSFYHRKYHPYYLYFQPYALFITDFASNASVWLTAGFTVERFLVVNNPMRWATHATAKTAQRVVLIIALFCFLSTLSTVFEWKIIQVPSNETGTDQPILKMVPTDLGKHEGYRKFIYWLVAVLFVFIPFLTIATLNVFLLRSLRAARHIRSSLSPAMQASEVRTTLMLVVIIIMFLLCQGPTATIMIISIFVNLNEDLFRGLNNIFVLLVVTNACANFFLYVGLSRKFRTTFVALLFSRSSLKFIPGSIRRSLRTSMPVGHNGLLRVNKAYRQKKPHAVPDLTRCPTVKLLPDGN</sequence>
<dbReference type="InterPro" id="IPR000276">
    <property type="entry name" value="GPCR_Rhodpsn"/>
</dbReference>
<keyword evidence="4 5" id="KW-0472">Membrane</keyword>
<dbReference type="PANTHER" id="PTHR46641:SF22">
    <property type="entry name" value="PROCTOLIN RECEPTOR, ISOFORM A"/>
    <property type="match status" value="1"/>
</dbReference>
<evidence type="ECO:0000256" key="5">
    <source>
        <dbReference type="SAM" id="Phobius"/>
    </source>
</evidence>
<keyword evidence="2 5" id="KW-0812">Transmembrane</keyword>
<proteinExistence type="predicted"/>
<dbReference type="InterPro" id="IPR017452">
    <property type="entry name" value="GPCR_Rhodpsn_7TM"/>
</dbReference>
<dbReference type="PANTHER" id="PTHR46641">
    <property type="entry name" value="FMRFAMIDE RECEPTOR-RELATED"/>
    <property type="match status" value="1"/>
</dbReference>
<feature type="transmembrane region" description="Helical" evidence="5">
    <location>
        <begin position="76"/>
        <end position="98"/>
    </location>
</feature>
<dbReference type="InterPro" id="IPR052954">
    <property type="entry name" value="GPCR-Ligand_Int"/>
</dbReference>
<feature type="transmembrane region" description="Helical" evidence="5">
    <location>
        <begin position="297"/>
        <end position="317"/>
    </location>
</feature>